<evidence type="ECO:0000313" key="2">
    <source>
        <dbReference type="EMBL" id="AFZ21587.1"/>
    </source>
</evidence>
<dbReference type="STRING" id="1173027.Mic7113_5986"/>
<reference evidence="2 3" key="1">
    <citation type="submission" date="2012-06" db="EMBL/GenBank/DDBJ databases">
        <title>Finished chromosome of genome of Microcoleus sp. PCC 7113.</title>
        <authorList>
            <consortium name="US DOE Joint Genome Institute"/>
            <person name="Gugger M."/>
            <person name="Coursin T."/>
            <person name="Rippka R."/>
            <person name="Tandeau De Marsac N."/>
            <person name="Huntemann M."/>
            <person name="Wei C.-L."/>
            <person name="Han J."/>
            <person name="Detter J.C."/>
            <person name="Han C."/>
            <person name="Tapia R."/>
            <person name="Chen A."/>
            <person name="Kyrpides N."/>
            <person name="Mavromatis K."/>
            <person name="Markowitz V."/>
            <person name="Szeto E."/>
            <person name="Ivanova N."/>
            <person name="Pagani I."/>
            <person name="Pati A."/>
            <person name="Goodwin L."/>
            <person name="Nordberg H.P."/>
            <person name="Cantor M.N."/>
            <person name="Hua S.X."/>
            <person name="Woyke T."/>
            <person name="Kerfeld C.A."/>
        </authorList>
    </citation>
    <scope>NUCLEOTIDE SEQUENCE [LARGE SCALE GENOMIC DNA]</scope>
    <source>
        <strain evidence="2 3">PCC 7113</strain>
    </source>
</reference>
<keyword evidence="3" id="KW-1185">Reference proteome</keyword>
<dbReference type="EMBL" id="CP003630">
    <property type="protein sequence ID" value="AFZ21587.1"/>
    <property type="molecule type" value="Genomic_DNA"/>
</dbReference>
<dbReference type="AlphaFoldDB" id="K9WPY6"/>
<dbReference type="Proteomes" id="UP000010471">
    <property type="component" value="Chromosome"/>
</dbReference>
<dbReference type="eggNOG" id="ENOG502ZDRH">
    <property type="taxonomic scope" value="Bacteria"/>
</dbReference>
<evidence type="ECO:0000313" key="3">
    <source>
        <dbReference type="Proteomes" id="UP000010471"/>
    </source>
</evidence>
<sequence>MIPAVAQTLAKILAGGTSLISTEQIDFNHPSWRKNAEPGLNLYCYDLRANSQVQQLERQVESSQNPGQLPATLVNSATIWFDVSFLVSAWDYTALGEQRLLSEALMLLLQHRCLNEELLACELQGYGHLSLTVSTAHSPDTAALWSALGVPLRPALYVTVTIPITLPDTLVNSELYLQGGVLDSDPLKARL</sequence>
<dbReference type="HOGENOM" id="CLU_1584837_0_0_3"/>
<dbReference type="RefSeq" id="WP_015185716.1">
    <property type="nucleotide sequence ID" value="NC_019738.1"/>
</dbReference>
<dbReference type="KEGG" id="mic:Mic7113_5986"/>
<dbReference type="Pfam" id="PF14065">
    <property type="entry name" value="Pvc16_N"/>
    <property type="match status" value="1"/>
</dbReference>
<dbReference type="OrthoDB" id="460941at2"/>
<gene>
    <name evidence="2" type="ORF">Mic7113_5986</name>
</gene>
<evidence type="ECO:0000259" key="1">
    <source>
        <dbReference type="Pfam" id="PF14065"/>
    </source>
</evidence>
<proteinExistence type="predicted"/>
<dbReference type="InterPro" id="IPR025351">
    <property type="entry name" value="Pvc16_N"/>
</dbReference>
<feature type="domain" description="Pvc16 N-terminal" evidence="1">
    <location>
        <begin position="4"/>
        <end position="168"/>
    </location>
</feature>
<name>K9WPY6_9CYAN</name>
<protein>
    <recommendedName>
        <fullName evidence="1">Pvc16 N-terminal domain-containing protein</fullName>
    </recommendedName>
</protein>
<organism evidence="2 3">
    <name type="scientific">Allocoleopsis franciscana PCC 7113</name>
    <dbReference type="NCBI Taxonomy" id="1173027"/>
    <lineage>
        <taxon>Bacteria</taxon>
        <taxon>Bacillati</taxon>
        <taxon>Cyanobacteriota</taxon>
        <taxon>Cyanophyceae</taxon>
        <taxon>Coleofasciculales</taxon>
        <taxon>Coleofasciculaceae</taxon>
        <taxon>Allocoleopsis</taxon>
        <taxon>Allocoleopsis franciscana</taxon>
    </lineage>
</organism>
<accession>K9WPY6</accession>